<dbReference type="SUPFAM" id="SSF55608">
    <property type="entry name" value="Homing endonucleases"/>
    <property type="match status" value="1"/>
</dbReference>
<dbReference type="EMBL" id="LT558140">
    <property type="protein sequence ID" value="SAM86530.1"/>
    <property type="molecule type" value="Genomic_DNA"/>
</dbReference>
<protein>
    <submittedName>
        <fullName evidence="9">Intron-encoded LAGLIDADG endonuclease</fullName>
    </submittedName>
</protein>
<evidence type="ECO:0000256" key="3">
    <source>
        <dbReference type="ARBA" id="ARBA00022722"/>
    </source>
</evidence>
<accession>A0A1K0GEM6</accession>
<evidence type="ECO:0000256" key="6">
    <source>
        <dbReference type="ARBA" id="ARBA00022886"/>
    </source>
</evidence>
<dbReference type="GO" id="GO:0006314">
    <property type="term" value="P:intron homing"/>
    <property type="evidence" value="ECO:0007669"/>
    <property type="project" value="UniProtKB-KW"/>
</dbReference>
<name>A0A1K0GEM6_9BASI</name>
<dbReference type="AlphaFoldDB" id="A0A1K0GEM6"/>
<evidence type="ECO:0000259" key="8">
    <source>
        <dbReference type="Pfam" id="PF00961"/>
    </source>
</evidence>
<dbReference type="InterPro" id="IPR051289">
    <property type="entry name" value="LAGLIDADG_Endonuclease"/>
</dbReference>
<reference evidence="10" key="1">
    <citation type="submission" date="2016-04" db="EMBL/GenBank/DDBJ databases">
        <authorList>
            <person name="Guldener U."/>
            <person name="Guldener U."/>
        </authorList>
    </citation>
    <scope>NUCLEOTIDE SEQUENCE [LARGE SCALE GENOMIC DNA]</scope>
    <source>
        <strain evidence="10">UB2112</strain>
    </source>
</reference>
<keyword evidence="7" id="KW-0496">Mitochondrion</keyword>
<dbReference type="PANTHER" id="PTHR36181:SF2">
    <property type="entry name" value="INTRON-ENCODED ENDONUCLEASE AI3-RELATED"/>
    <property type="match status" value="1"/>
</dbReference>
<proteinExistence type="predicted"/>
<dbReference type="GO" id="GO:0004519">
    <property type="term" value="F:endonuclease activity"/>
    <property type="evidence" value="ECO:0007669"/>
    <property type="project" value="UniProtKB-KW"/>
</dbReference>
<gene>
    <name evidence="9" type="ORF">UBRO_21208</name>
</gene>
<evidence type="ECO:0000256" key="7">
    <source>
        <dbReference type="ARBA" id="ARBA00023128"/>
    </source>
</evidence>
<dbReference type="FunFam" id="3.10.28.10:FF:000033">
    <property type="entry name" value="Probable intron-encoded endonuclease aI2"/>
    <property type="match status" value="1"/>
</dbReference>
<evidence type="ECO:0000256" key="1">
    <source>
        <dbReference type="ARBA" id="ARBA00002670"/>
    </source>
</evidence>
<evidence type="ECO:0000313" key="10">
    <source>
        <dbReference type="Proteomes" id="UP000179920"/>
    </source>
</evidence>
<feature type="domain" description="Homing endonuclease LAGLIDADG" evidence="8">
    <location>
        <begin position="9"/>
        <end position="95"/>
    </location>
</feature>
<evidence type="ECO:0000313" key="9">
    <source>
        <dbReference type="EMBL" id="SAM86530.1"/>
    </source>
</evidence>
<keyword evidence="5" id="KW-0378">Hydrolase</keyword>
<dbReference type="InterPro" id="IPR027434">
    <property type="entry name" value="Homing_endonucl"/>
</dbReference>
<evidence type="ECO:0000256" key="2">
    <source>
        <dbReference type="ARBA" id="ARBA00004173"/>
    </source>
</evidence>
<sequence>MSVMTKSWLIGFTEAEGSFYIVKKGPLRLVHAFEITQKRDKIILEAIALILGIKVTTKKTYMTVVTTNSKSIENIISYYFKTMKGMKALEYRIWARSFNKKASGGFEYMTKIQNLMRNIRSIRLDKNFTKK</sequence>
<dbReference type="Pfam" id="PF00961">
    <property type="entry name" value="LAGLIDADG_1"/>
    <property type="match status" value="1"/>
</dbReference>
<dbReference type="InterPro" id="IPR004860">
    <property type="entry name" value="LAGLIDADG_dom"/>
</dbReference>
<comment type="function">
    <text evidence="1">Mitochondrial DNA endonuclease involved in intron homing.</text>
</comment>
<evidence type="ECO:0000256" key="5">
    <source>
        <dbReference type="ARBA" id="ARBA00022801"/>
    </source>
</evidence>
<dbReference type="PANTHER" id="PTHR36181">
    <property type="entry name" value="INTRON-ENCODED ENDONUCLEASE AI3-RELATED"/>
    <property type="match status" value="1"/>
</dbReference>
<dbReference type="Proteomes" id="UP000179920">
    <property type="component" value="Mitochondrion MITO"/>
</dbReference>
<dbReference type="GO" id="GO:0016787">
    <property type="term" value="F:hydrolase activity"/>
    <property type="evidence" value="ECO:0007669"/>
    <property type="project" value="UniProtKB-KW"/>
</dbReference>
<keyword evidence="6" id="KW-0404">Intron homing</keyword>
<keyword evidence="3" id="KW-0540">Nuclease</keyword>
<keyword evidence="4 9" id="KW-0255">Endonuclease</keyword>
<geneLocation type="mitochondrion" evidence="9"/>
<evidence type="ECO:0000256" key="4">
    <source>
        <dbReference type="ARBA" id="ARBA00022759"/>
    </source>
</evidence>
<dbReference type="Gene3D" id="3.10.28.10">
    <property type="entry name" value="Homing endonucleases"/>
    <property type="match status" value="1"/>
</dbReference>
<organism evidence="9 10">
    <name type="scientific">Ustilago bromivora</name>
    <dbReference type="NCBI Taxonomy" id="307758"/>
    <lineage>
        <taxon>Eukaryota</taxon>
        <taxon>Fungi</taxon>
        <taxon>Dikarya</taxon>
        <taxon>Basidiomycota</taxon>
        <taxon>Ustilaginomycotina</taxon>
        <taxon>Ustilaginomycetes</taxon>
        <taxon>Ustilaginales</taxon>
        <taxon>Ustilaginaceae</taxon>
        <taxon>Ustilago</taxon>
    </lineage>
</organism>
<dbReference type="GO" id="GO:0005739">
    <property type="term" value="C:mitochondrion"/>
    <property type="evidence" value="ECO:0007669"/>
    <property type="project" value="UniProtKB-SubCell"/>
</dbReference>
<comment type="subcellular location">
    <subcellularLocation>
        <location evidence="2">Mitochondrion</location>
    </subcellularLocation>
</comment>